<proteinExistence type="predicted"/>
<sequence>MRAVALILCSLLLAGCITAPRLQPSLSRSEDVVAAYGQPRRIWPEADGGRTLEFSSQPVGRRCVMVRLDADGRLVRIDDGLSAASRARIQPGMTHEQVSRILGTERSRVYFQLSGEDVWDWNVEPDQGGYGLRFNVHFRAGRVVRTSQSMVLAHRRFPGVAD</sequence>
<name>A0ABW7FF44_9BURK</name>
<comment type="caution">
    <text evidence="3">The sequence shown here is derived from an EMBL/GenBank/DDBJ whole genome shotgun (WGS) entry which is preliminary data.</text>
</comment>
<dbReference type="InterPro" id="IPR037873">
    <property type="entry name" value="BamE-like"/>
</dbReference>
<dbReference type="Proteomes" id="UP001606301">
    <property type="component" value="Unassembled WGS sequence"/>
</dbReference>
<keyword evidence="4" id="KW-1185">Reference proteome</keyword>
<dbReference type="RefSeq" id="WP_394395067.1">
    <property type="nucleotide sequence ID" value="NZ_JBIGHW010000001.1"/>
</dbReference>
<accession>A0ABW7FF44</accession>
<organism evidence="3 4">
    <name type="scientific">Pelomonas margarita</name>
    <dbReference type="NCBI Taxonomy" id="3299031"/>
    <lineage>
        <taxon>Bacteria</taxon>
        <taxon>Pseudomonadati</taxon>
        <taxon>Pseudomonadota</taxon>
        <taxon>Betaproteobacteria</taxon>
        <taxon>Burkholderiales</taxon>
        <taxon>Sphaerotilaceae</taxon>
        <taxon>Roseateles</taxon>
    </lineage>
</organism>
<feature type="signal peptide" evidence="2">
    <location>
        <begin position="1"/>
        <end position="19"/>
    </location>
</feature>
<dbReference type="PROSITE" id="PS51257">
    <property type="entry name" value="PROKAR_LIPOPROTEIN"/>
    <property type="match status" value="1"/>
</dbReference>
<evidence type="ECO:0000313" key="4">
    <source>
        <dbReference type="Proteomes" id="UP001606301"/>
    </source>
</evidence>
<evidence type="ECO:0000256" key="2">
    <source>
        <dbReference type="SAM" id="SignalP"/>
    </source>
</evidence>
<dbReference type="EMBL" id="JBIGHW010000001">
    <property type="protein sequence ID" value="MFG6439592.1"/>
    <property type="molecule type" value="Genomic_DNA"/>
</dbReference>
<keyword evidence="1 2" id="KW-0732">Signal</keyword>
<protein>
    <submittedName>
        <fullName evidence="3">Outer membrane protein assembly factor BamE</fullName>
    </submittedName>
</protein>
<feature type="chain" id="PRO_5046637860" evidence="2">
    <location>
        <begin position="20"/>
        <end position="162"/>
    </location>
</feature>
<reference evidence="3 4" key="1">
    <citation type="submission" date="2024-08" db="EMBL/GenBank/DDBJ databases">
        <authorList>
            <person name="Lu H."/>
        </authorList>
    </citation>
    <scope>NUCLEOTIDE SEQUENCE [LARGE SCALE GENOMIC DNA]</scope>
    <source>
        <strain evidence="3 4">LKC17W</strain>
    </source>
</reference>
<evidence type="ECO:0000313" key="3">
    <source>
        <dbReference type="EMBL" id="MFG6439592.1"/>
    </source>
</evidence>
<gene>
    <name evidence="3" type="ORF">ACG0Z3_02765</name>
</gene>
<evidence type="ECO:0000256" key="1">
    <source>
        <dbReference type="ARBA" id="ARBA00022729"/>
    </source>
</evidence>
<dbReference type="Gene3D" id="3.30.1450.10">
    <property type="match status" value="1"/>
</dbReference>